<dbReference type="FunFam" id="3.10.290.10:FF:000001">
    <property type="entry name" value="30S ribosomal protein S4"/>
    <property type="match status" value="1"/>
</dbReference>
<dbReference type="Pfam" id="PF00163">
    <property type="entry name" value="Ribosomal_S4"/>
    <property type="match status" value="1"/>
</dbReference>
<dbReference type="HAMAP" id="MF_01306_B">
    <property type="entry name" value="Ribosomal_uS4_B"/>
    <property type="match status" value="1"/>
</dbReference>
<dbReference type="InterPro" id="IPR001912">
    <property type="entry name" value="Ribosomal_uS4_N"/>
</dbReference>
<evidence type="ECO:0000256" key="2">
    <source>
        <dbReference type="ARBA" id="ARBA00022730"/>
    </source>
</evidence>
<evidence type="ECO:0000256" key="4">
    <source>
        <dbReference type="ARBA" id="ARBA00022980"/>
    </source>
</evidence>
<comment type="similarity">
    <text evidence="1">Belongs to the universal ribosomal protein uS4 family.</text>
</comment>
<dbReference type="InterPro" id="IPR036986">
    <property type="entry name" value="S4_RNA-bd_sf"/>
</dbReference>
<evidence type="ECO:0000256" key="1">
    <source>
        <dbReference type="ARBA" id="ARBA00007465"/>
    </source>
</evidence>
<feature type="domain" description="Small ribosomal subunit protein uS4 N-terminal" evidence="7">
    <location>
        <begin position="3"/>
        <end position="97"/>
    </location>
</feature>
<dbReference type="Pfam" id="PF01479">
    <property type="entry name" value="S4"/>
    <property type="match status" value="1"/>
</dbReference>
<dbReference type="GO" id="GO:0003735">
    <property type="term" value="F:structural constituent of ribosome"/>
    <property type="evidence" value="ECO:0007669"/>
    <property type="project" value="InterPro"/>
</dbReference>
<evidence type="ECO:0000259" key="6">
    <source>
        <dbReference type="SMART" id="SM00363"/>
    </source>
</evidence>
<dbReference type="PANTHER" id="PTHR11831">
    <property type="entry name" value="30S 40S RIBOSOMAL PROTEIN"/>
    <property type="match status" value="1"/>
</dbReference>
<reference evidence="8" key="1">
    <citation type="journal article" date="2015" name="Proc. Natl. Acad. Sci. U.S.A.">
        <title>Networks of energetic and metabolic interactions define dynamics in microbial communities.</title>
        <authorList>
            <person name="Embree M."/>
            <person name="Liu J.K."/>
            <person name="Al-Bassam M.M."/>
            <person name="Zengler K."/>
        </authorList>
    </citation>
    <scope>NUCLEOTIDE SEQUENCE</scope>
</reference>
<evidence type="ECO:0000256" key="3">
    <source>
        <dbReference type="ARBA" id="ARBA00022884"/>
    </source>
</evidence>
<dbReference type="CDD" id="cd00165">
    <property type="entry name" value="S4"/>
    <property type="match status" value="1"/>
</dbReference>
<dbReference type="Gene3D" id="1.10.1050.10">
    <property type="entry name" value="Ribosomal Protein S4 Delta 41, Chain A, domain 1"/>
    <property type="match status" value="1"/>
</dbReference>
<dbReference type="GO" id="GO:0042274">
    <property type="term" value="P:ribosomal small subunit biogenesis"/>
    <property type="evidence" value="ECO:0007669"/>
    <property type="project" value="TreeGrafter"/>
</dbReference>
<dbReference type="GO" id="GO:0015935">
    <property type="term" value="C:small ribosomal subunit"/>
    <property type="evidence" value="ECO:0007669"/>
    <property type="project" value="InterPro"/>
</dbReference>
<evidence type="ECO:0000313" key="8">
    <source>
        <dbReference type="EMBL" id="KUG28681.1"/>
    </source>
</evidence>
<dbReference type="AlphaFoldDB" id="A0A0W8G6G6"/>
<dbReference type="GO" id="GO:0019843">
    <property type="term" value="F:rRNA binding"/>
    <property type="evidence" value="ECO:0007669"/>
    <property type="project" value="UniProtKB-KW"/>
</dbReference>
<dbReference type="InterPro" id="IPR002942">
    <property type="entry name" value="S4_RNA-bd"/>
</dbReference>
<keyword evidence="4 8" id="KW-0689">Ribosomal protein</keyword>
<dbReference type="SUPFAM" id="SSF55174">
    <property type="entry name" value="Alpha-L RNA-binding motif"/>
    <property type="match status" value="1"/>
</dbReference>
<dbReference type="EMBL" id="LNQE01000194">
    <property type="protein sequence ID" value="KUG28681.1"/>
    <property type="molecule type" value="Genomic_DNA"/>
</dbReference>
<proteinExistence type="inferred from homology"/>
<dbReference type="NCBIfam" id="NF003717">
    <property type="entry name" value="PRK05327.1"/>
    <property type="match status" value="1"/>
</dbReference>
<comment type="caution">
    <text evidence="8">The sequence shown here is derived from an EMBL/GenBank/DDBJ whole genome shotgun (WGS) entry which is preliminary data.</text>
</comment>
<organism evidence="8">
    <name type="scientific">hydrocarbon metagenome</name>
    <dbReference type="NCBI Taxonomy" id="938273"/>
    <lineage>
        <taxon>unclassified sequences</taxon>
        <taxon>metagenomes</taxon>
        <taxon>ecological metagenomes</taxon>
    </lineage>
</organism>
<dbReference type="GO" id="GO:0006412">
    <property type="term" value="P:translation"/>
    <property type="evidence" value="ECO:0007669"/>
    <property type="project" value="InterPro"/>
</dbReference>
<dbReference type="FunFam" id="1.10.1050.10:FF:000001">
    <property type="entry name" value="30S ribosomal protein S4"/>
    <property type="match status" value="1"/>
</dbReference>
<dbReference type="SMART" id="SM01390">
    <property type="entry name" value="Ribosomal_S4"/>
    <property type="match status" value="1"/>
</dbReference>
<dbReference type="InterPro" id="IPR022801">
    <property type="entry name" value="Ribosomal_uS4"/>
</dbReference>
<dbReference type="PANTHER" id="PTHR11831:SF4">
    <property type="entry name" value="SMALL RIBOSOMAL SUBUNIT PROTEIN US4M"/>
    <property type="match status" value="1"/>
</dbReference>
<dbReference type="InterPro" id="IPR005709">
    <property type="entry name" value="Ribosomal_uS4_bac-type"/>
</dbReference>
<keyword evidence="2" id="KW-0699">rRNA-binding</keyword>
<dbReference type="PROSITE" id="PS50889">
    <property type="entry name" value="S4"/>
    <property type="match status" value="1"/>
</dbReference>
<dbReference type="Gene3D" id="3.10.290.10">
    <property type="entry name" value="RNA-binding S4 domain"/>
    <property type="match status" value="1"/>
</dbReference>
<keyword evidence="5" id="KW-0687">Ribonucleoprotein</keyword>
<feature type="domain" description="RNA-binding S4" evidence="6">
    <location>
        <begin position="98"/>
        <end position="162"/>
    </location>
</feature>
<dbReference type="NCBIfam" id="TIGR01017">
    <property type="entry name" value="rpsD_bact"/>
    <property type="match status" value="1"/>
</dbReference>
<evidence type="ECO:0000256" key="5">
    <source>
        <dbReference type="ARBA" id="ARBA00023274"/>
    </source>
</evidence>
<gene>
    <name evidence="8" type="ORF">ASZ90_001464</name>
</gene>
<protein>
    <submittedName>
        <fullName evidence="8">Ssu ribosomal protein s4p (S9e)</fullName>
    </submittedName>
</protein>
<sequence length="208" mass="24188">MARYTGAKCRLCRREGAKLFLKGDRCFTDKCAYERRPYAPGQHGRIRKKMSDYAVQLREKQKVRRMYGILEEQFRAYFQRADMKKGVTGDNLLIFLERRMDNVIYRMGFANSRNQARQLVRHGVFTLNGRRVTVPSIQVKAGDQVGVREQNRTSPIIKEAQQVIARRGCPAWLEVDGENLKGKVNAMPTREDIQFPINEQLIVELYSK</sequence>
<evidence type="ECO:0000259" key="7">
    <source>
        <dbReference type="SMART" id="SM01390"/>
    </source>
</evidence>
<keyword evidence="3" id="KW-0694">RNA-binding</keyword>
<name>A0A0W8G6G6_9ZZZZ</name>
<dbReference type="SMART" id="SM00363">
    <property type="entry name" value="S4"/>
    <property type="match status" value="1"/>
</dbReference>
<accession>A0A0W8G6G6</accession>